<evidence type="ECO:0000313" key="5">
    <source>
        <dbReference type="EMBL" id="KAG2180067.1"/>
    </source>
</evidence>
<feature type="region of interest" description="Disordered" evidence="3">
    <location>
        <begin position="372"/>
        <end position="422"/>
    </location>
</feature>
<dbReference type="CDD" id="cd00102">
    <property type="entry name" value="IPT"/>
    <property type="match status" value="1"/>
</dbReference>
<dbReference type="PANTHER" id="PTHR23335:SF1">
    <property type="entry name" value="CALMODULIN-BINDING TRANSCRIPTION ACTIVATOR, ISOFORM F"/>
    <property type="match status" value="1"/>
</dbReference>
<protein>
    <recommendedName>
        <fullName evidence="4">IPT/TIG domain-containing protein</fullName>
    </recommendedName>
</protein>
<feature type="compositionally biased region" description="Basic and acidic residues" evidence="3">
    <location>
        <begin position="252"/>
        <end position="261"/>
    </location>
</feature>
<dbReference type="SUPFAM" id="SSF48403">
    <property type="entry name" value="Ankyrin repeat"/>
    <property type="match status" value="1"/>
</dbReference>
<evidence type="ECO:0000256" key="3">
    <source>
        <dbReference type="SAM" id="MobiDB-lite"/>
    </source>
</evidence>
<dbReference type="GO" id="GO:0003690">
    <property type="term" value="F:double-stranded DNA binding"/>
    <property type="evidence" value="ECO:0007669"/>
    <property type="project" value="TreeGrafter"/>
</dbReference>
<gene>
    <name evidence="5" type="ORF">INT43_003854</name>
</gene>
<feature type="region of interest" description="Disordered" evidence="3">
    <location>
        <begin position="47"/>
        <end position="66"/>
    </location>
</feature>
<dbReference type="Gene3D" id="1.25.40.20">
    <property type="entry name" value="Ankyrin repeat-containing domain"/>
    <property type="match status" value="1"/>
</dbReference>
<dbReference type="EMBL" id="JAEPQZ010000006">
    <property type="protein sequence ID" value="KAG2180067.1"/>
    <property type="molecule type" value="Genomic_DNA"/>
</dbReference>
<name>A0A8H7UFT5_MORIS</name>
<dbReference type="PANTHER" id="PTHR23335">
    <property type="entry name" value="CALMODULIN-BINDING TRANSCRIPTION ACTIVATOR CAMTA"/>
    <property type="match status" value="1"/>
</dbReference>
<evidence type="ECO:0000256" key="2">
    <source>
        <dbReference type="PROSITE-ProRule" id="PRU00023"/>
    </source>
</evidence>
<dbReference type="GO" id="GO:0005634">
    <property type="term" value="C:nucleus"/>
    <property type="evidence" value="ECO:0007669"/>
    <property type="project" value="TreeGrafter"/>
</dbReference>
<dbReference type="Pfam" id="PF12796">
    <property type="entry name" value="Ank_2"/>
    <property type="match status" value="1"/>
</dbReference>
<dbReference type="Gene3D" id="2.60.40.10">
    <property type="entry name" value="Immunoglobulins"/>
    <property type="match status" value="1"/>
</dbReference>
<feature type="repeat" description="ANK" evidence="2">
    <location>
        <begin position="759"/>
        <end position="783"/>
    </location>
</feature>
<dbReference type="SMART" id="SM00248">
    <property type="entry name" value="ANK"/>
    <property type="match status" value="3"/>
</dbReference>
<feature type="compositionally biased region" description="Low complexity" evidence="3">
    <location>
        <begin position="397"/>
        <end position="420"/>
    </location>
</feature>
<dbReference type="PROSITE" id="PS50297">
    <property type="entry name" value="ANK_REP_REGION"/>
    <property type="match status" value="2"/>
</dbReference>
<dbReference type="InterPro" id="IPR014756">
    <property type="entry name" value="Ig_E-set"/>
</dbReference>
<feature type="repeat" description="ANK" evidence="2">
    <location>
        <begin position="726"/>
        <end position="758"/>
    </location>
</feature>
<comment type="caution">
    <text evidence="5">The sequence shown here is derived from an EMBL/GenBank/DDBJ whole genome shotgun (WGS) entry which is preliminary data.</text>
</comment>
<dbReference type="SMART" id="SM00429">
    <property type="entry name" value="IPT"/>
    <property type="match status" value="1"/>
</dbReference>
<dbReference type="InterPro" id="IPR002110">
    <property type="entry name" value="Ankyrin_rpt"/>
</dbReference>
<dbReference type="OrthoDB" id="71307at2759"/>
<proteinExistence type="predicted"/>
<dbReference type="SUPFAM" id="SSF81296">
    <property type="entry name" value="E set domains"/>
    <property type="match status" value="1"/>
</dbReference>
<dbReference type="InterPro" id="IPR002909">
    <property type="entry name" value="IPT_dom"/>
</dbReference>
<feature type="region of interest" description="Disordered" evidence="3">
    <location>
        <begin position="1"/>
        <end position="24"/>
    </location>
</feature>
<feature type="compositionally biased region" description="Low complexity" evidence="3">
    <location>
        <begin position="15"/>
        <end position="24"/>
    </location>
</feature>
<dbReference type="Proteomes" id="UP000654370">
    <property type="component" value="Unassembled WGS sequence"/>
</dbReference>
<dbReference type="InterPro" id="IPR057962">
    <property type="entry name" value="SPT23_MGA2_DBD"/>
</dbReference>
<dbReference type="InterPro" id="IPR036770">
    <property type="entry name" value="Ankyrin_rpt-contain_sf"/>
</dbReference>
<dbReference type="Pfam" id="PF01833">
    <property type="entry name" value="TIG"/>
    <property type="match status" value="1"/>
</dbReference>
<keyword evidence="6" id="KW-1185">Reference proteome</keyword>
<feature type="non-terminal residue" evidence="5">
    <location>
        <position position="1"/>
    </location>
</feature>
<organism evidence="5 6">
    <name type="scientific">Mortierella isabellina</name>
    <name type="common">Filamentous fungus</name>
    <name type="synonym">Umbelopsis isabellina</name>
    <dbReference type="NCBI Taxonomy" id="91625"/>
    <lineage>
        <taxon>Eukaryota</taxon>
        <taxon>Fungi</taxon>
        <taxon>Fungi incertae sedis</taxon>
        <taxon>Mucoromycota</taxon>
        <taxon>Mucoromycotina</taxon>
        <taxon>Umbelopsidomycetes</taxon>
        <taxon>Umbelopsidales</taxon>
        <taxon>Umbelopsidaceae</taxon>
        <taxon>Umbelopsis</taxon>
    </lineage>
</organism>
<evidence type="ECO:0000259" key="4">
    <source>
        <dbReference type="SMART" id="SM00429"/>
    </source>
</evidence>
<accession>A0A8H7UFT5</accession>
<keyword evidence="1 2" id="KW-0040">ANK repeat</keyword>
<feature type="region of interest" description="Disordered" evidence="3">
    <location>
        <begin position="245"/>
        <end position="278"/>
    </location>
</feature>
<feature type="compositionally biased region" description="Low complexity" evidence="3">
    <location>
        <begin position="675"/>
        <end position="688"/>
    </location>
</feature>
<sequence length="1017" mass="112024">MANLILDHSNPPSPSLMYSSPGSSMSDSLEDSFMDYLQANTHDNSNDFYSVAHSDGMDSPQPPTTPLSQSCFHSDQIIVPEGDLPRVEQNDVFDLISTSSSHALPTLARKCLSFDSLTSLSSVDSTNIQSNAKSANNFSDLQIRILGIPGSGAKSRVETQIKLCIQLVTDRGDKVPLWSHLRLPEHLVAKEKYKRVNQQKSESGANVAINDTKLLTLEATVKCYSDPSRKVETCIGCIRRERRRSQRKKENKQKPTERDIPDSLPPSPTSSSGKDADDNNVSALEKCRVLLFNCSEMIDFSSGDCILPTRITCYCRHHNEKVGFCIHFTMRNHRNQVVAQGVSPAIMITDDHKSSKSKNASTLKRNRAEFENLLSQQTSDPITPACSRKTSPQRQLSGTESSSTSISAPTTPSPTNVPVSILPRSPKYAKVDSDLNMTAIKSAPFMSIPHDTLEQDRTSHPLSATNASLSAHIVPTITNDICQPPAVPSLTPSLPEYRHRLSLPTSNINLPPVAARRRRTLNTYNNMTNAPGGLLSAIQWQSTLANASGSNVPQLNRLIPAEGPLYGGVEITVLGSGFYDGLTCLFGETPALPTHCWSQNTLVCVLPPATTPGTVVVSFKEHPLVVDGQDIVLFTYYDESDRALMELALQVVGLKMTGKLEDARQIAMRIVQGDNNQGNTNTQNSSNGHSQQRNGGELEQQIIQALENVVNLETSFKLPVSLTNQQKHSLLHLAVILGFTELTQLLIQLGINVDQQDRNGMTALHFASWTGKQDIVDILLDQGYANPDLVSSHAKTAIDLAMDSKHTEVVEAIQCYQQMCNSSSEDSDNDERSDREDIDTQDRIVEWLSGSQVHHLDSDDDLIVDAIDSNIEPVKPHEPQEPLRPRQFGDLSAWMQRTFGNKHKASLIPNSYPPNFLSGNRKLTTDEETSLLATAWYLAIASMMSSSSAHYQEKSSSPFIPMDLSVPGAALSSKNVIDLGDTDPDEADCYMDSTSLDNPVHFHQDRRLYLFWFPLLL</sequence>
<evidence type="ECO:0000256" key="1">
    <source>
        <dbReference type="ARBA" id="ARBA00023043"/>
    </source>
</evidence>
<dbReference type="PROSITE" id="PS50088">
    <property type="entry name" value="ANK_REPEAT"/>
    <property type="match status" value="2"/>
</dbReference>
<dbReference type="GO" id="GO:0006357">
    <property type="term" value="P:regulation of transcription by RNA polymerase II"/>
    <property type="evidence" value="ECO:0007669"/>
    <property type="project" value="TreeGrafter"/>
</dbReference>
<feature type="region of interest" description="Disordered" evidence="3">
    <location>
        <begin position="673"/>
        <end position="696"/>
    </location>
</feature>
<dbReference type="InterPro" id="IPR013783">
    <property type="entry name" value="Ig-like_fold"/>
</dbReference>
<dbReference type="GO" id="GO:0003712">
    <property type="term" value="F:transcription coregulator activity"/>
    <property type="evidence" value="ECO:0007669"/>
    <property type="project" value="TreeGrafter"/>
</dbReference>
<dbReference type="AlphaFoldDB" id="A0A8H7UFT5"/>
<evidence type="ECO:0000313" key="6">
    <source>
        <dbReference type="Proteomes" id="UP000654370"/>
    </source>
</evidence>
<dbReference type="Pfam" id="PF25603">
    <property type="entry name" value="SPT23_MGA2_DBD"/>
    <property type="match status" value="1"/>
</dbReference>
<feature type="domain" description="IPT/TIG" evidence="4">
    <location>
        <begin position="552"/>
        <end position="637"/>
    </location>
</feature>
<reference evidence="5" key="1">
    <citation type="submission" date="2020-12" db="EMBL/GenBank/DDBJ databases">
        <title>Metabolic potential, ecology and presence of endohyphal bacteria is reflected in genomic diversity of Mucoromycotina.</title>
        <authorList>
            <person name="Muszewska A."/>
            <person name="Okrasinska A."/>
            <person name="Steczkiewicz K."/>
            <person name="Drgas O."/>
            <person name="Orlowska M."/>
            <person name="Perlinska-Lenart U."/>
            <person name="Aleksandrzak-Piekarczyk T."/>
            <person name="Szatraj K."/>
            <person name="Zielenkiewicz U."/>
            <person name="Pilsyk S."/>
            <person name="Malc E."/>
            <person name="Mieczkowski P."/>
            <person name="Kruszewska J.S."/>
            <person name="Biernat P."/>
            <person name="Pawlowska J."/>
        </authorList>
    </citation>
    <scope>NUCLEOTIDE SEQUENCE</scope>
    <source>
        <strain evidence="5">WA0000067209</strain>
    </source>
</reference>